<organism evidence="1 2">
    <name type="scientific">Blattamonas nauphoetae</name>
    <dbReference type="NCBI Taxonomy" id="2049346"/>
    <lineage>
        <taxon>Eukaryota</taxon>
        <taxon>Metamonada</taxon>
        <taxon>Preaxostyla</taxon>
        <taxon>Oxymonadida</taxon>
        <taxon>Blattamonas</taxon>
    </lineage>
</organism>
<dbReference type="EMBL" id="JARBJD010000405">
    <property type="protein sequence ID" value="KAK2942479.1"/>
    <property type="molecule type" value="Genomic_DNA"/>
</dbReference>
<reference evidence="1 2" key="1">
    <citation type="journal article" date="2022" name="bioRxiv">
        <title>Genomics of Preaxostyla Flagellates Illuminates Evolutionary Transitions and the Path Towards Mitochondrial Loss.</title>
        <authorList>
            <person name="Novak L.V.F."/>
            <person name="Treitli S.C."/>
            <person name="Pyrih J."/>
            <person name="Halakuc P."/>
            <person name="Pipaliya S.V."/>
            <person name="Vacek V."/>
            <person name="Brzon O."/>
            <person name="Soukal P."/>
            <person name="Eme L."/>
            <person name="Dacks J.B."/>
            <person name="Karnkowska A."/>
            <person name="Elias M."/>
            <person name="Hampl V."/>
        </authorList>
    </citation>
    <scope>NUCLEOTIDE SEQUENCE [LARGE SCALE GENOMIC DNA]</scope>
    <source>
        <strain evidence="1">NAU3</strain>
        <tissue evidence="1">Gut</tissue>
    </source>
</reference>
<proteinExistence type="predicted"/>
<dbReference type="Proteomes" id="UP001281761">
    <property type="component" value="Unassembled WGS sequence"/>
</dbReference>
<accession>A0ABQ9WSK3</accession>
<comment type="caution">
    <text evidence="1">The sequence shown here is derived from an EMBL/GenBank/DDBJ whole genome shotgun (WGS) entry which is preliminary data.</text>
</comment>
<evidence type="ECO:0000313" key="1">
    <source>
        <dbReference type="EMBL" id="KAK2942479.1"/>
    </source>
</evidence>
<keyword evidence="2" id="KW-1185">Reference proteome</keyword>
<protein>
    <submittedName>
        <fullName evidence="1">Uncharacterized protein</fullName>
    </submittedName>
</protein>
<evidence type="ECO:0000313" key="2">
    <source>
        <dbReference type="Proteomes" id="UP001281761"/>
    </source>
</evidence>
<name>A0ABQ9WSK3_9EUKA</name>
<gene>
    <name evidence="1" type="ORF">BLNAU_22590</name>
</gene>
<sequence>MTRFLFRVAELSLSLLPGLRTNHNTFIYQFAAHSLSTPPVLFHLIPTSCGVCALAETVRNGPDWPHLVHDEHNPSQQPQPSLFGEAGRLLSEHREETVEFERLPARPISEEIVTPFGSCLMLHCTPTTPSPPLASPSLPTICGTTTIGRDFGATRKTPKQ</sequence>